<evidence type="ECO:0000313" key="1">
    <source>
        <dbReference type="EMBL" id="BAH94232.1"/>
    </source>
</evidence>
<feature type="non-terminal residue" evidence="1">
    <location>
        <position position="1"/>
    </location>
</feature>
<proteinExistence type="predicted"/>
<name>C7J5N1_ORYSJ</name>
<protein>
    <submittedName>
        <fullName evidence="1">Os08g0293900 protein</fullName>
    </submittedName>
</protein>
<gene>
    <name evidence="1" type="ordered locus">Os08g0293900</name>
</gene>
<accession>C7J5N1</accession>
<reference evidence="2" key="2">
    <citation type="journal article" date="2008" name="Nucleic Acids Res.">
        <title>The rice annotation project database (RAP-DB): 2008 update.</title>
        <authorList>
            <consortium name="The rice annotation project (RAP)"/>
        </authorList>
    </citation>
    <scope>GENOME REANNOTATION</scope>
    <source>
        <strain evidence="2">cv. Nipponbare</strain>
    </source>
</reference>
<evidence type="ECO:0000313" key="2">
    <source>
        <dbReference type="Proteomes" id="UP000000763"/>
    </source>
</evidence>
<dbReference type="AlphaFoldDB" id="C7J5N1"/>
<dbReference type="EMBL" id="AP008214">
    <property type="protein sequence ID" value="BAH94232.1"/>
    <property type="molecule type" value="Genomic_DNA"/>
</dbReference>
<sequence>VCPKSQAEPSPVELPPRCFSRRRVRTEERNPVHPFAAAEHHRSAVAVGDPSQAAVEPHRWPSFVVVRRCSLHRLSFPSLRRFVRALEVVKKIN</sequence>
<reference evidence="1 2" key="1">
    <citation type="journal article" date="2005" name="Nature">
        <title>The map-based sequence of the rice genome.</title>
        <authorList>
            <consortium name="International rice genome sequencing project (IRGSP)"/>
            <person name="Matsumoto T."/>
            <person name="Wu J."/>
            <person name="Kanamori H."/>
            <person name="Katayose Y."/>
            <person name="Fujisawa M."/>
            <person name="Namiki N."/>
            <person name="Mizuno H."/>
            <person name="Yamamoto K."/>
            <person name="Antonio B.A."/>
            <person name="Baba T."/>
            <person name="Sakata K."/>
            <person name="Nagamura Y."/>
            <person name="Aoki H."/>
            <person name="Arikawa K."/>
            <person name="Arita K."/>
            <person name="Bito T."/>
            <person name="Chiden Y."/>
            <person name="Fujitsuka N."/>
            <person name="Fukunaka R."/>
            <person name="Hamada M."/>
            <person name="Harada C."/>
            <person name="Hayashi A."/>
            <person name="Hijishita S."/>
            <person name="Honda M."/>
            <person name="Hosokawa S."/>
            <person name="Ichikawa Y."/>
            <person name="Idonuma A."/>
            <person name="Iijima M."/>
            <person name="Ikeda M."/>
            <person name="Ikeno M."/>
            <person name="Ito K."/>
            <person name="Ito S."/>
            <person name="Ito T."/>
            <person name="Ito Y."/>
            <person name="Ito Y."/>
            <person name="Iwabuchi A."/>
            <person name="Kamiya K."/>
            <person name="Karasawa W."/>
            <person name="Kurita K."/>
            <person name="Katagiri S."/>
            <person name="Kikuta A."/>
            <person name="Kobayashi H."/>
            <person name="Kobayashi N."/>
            <person name="Machita K."/>
            <person name="Maehara T."/>
            <person name="Masukawa M."/>
            <person name="Mizubayashi T."/>
            <person name="Mukai Y."/>
            <person name="Nagasaki H."/>
            <person name="Nagata Y."/>
            <person name="Naito S."/>
            <person name="Nakashima M."/>
            <person name="Nakama Y."/>
            <person name="Nakamichi Y."/>
            <person name="Nakamura M."/>
            <person name="Meguro A."/>
            <person name="Negishi M."/>
            <person name="Ohta I."/>
            <person name="Ohta T."/>
            <person name="Okamoto M."/>
            <person name="Ono N."/>
            <person name="Saji S."/>
            <person name="Sakaguchi M."/>
            <person name="Sakai K."/>
            <person name="Shibata M."/>
            <person name="Shimokawa T."/>
            <person name="Song J."/>
            <person name="Takazaki Y."/>
            <person name="Terasawa K."/>
            <person name="Tsugane M."/>
            <person name="Tsuji K."/>
            <person name="Ueda S."/>
            <person name="Waki K."/>
            <person name="Yamagata H."/>
            <person name="Yamamoto M."/>
            <person name="Yamamoto S."/>
            <person name="Yamane H."/>
            <person name="Yoshiki S."/>
            <person name="Yoshihara R."/>
            <person name="Yukawa K."/>
            <person name="Zhong H."/>
            <person name="Yano M."/>
            <person name="Yuan Q."/>
            <person name="Ouyang S."/>
            <person name="Liu J."/>
            <person name="Jones K.M."/>
            <person name="Gansberger K."/>
            <person name="Moffat K."/>
            <person name="Hill J."/>
            <person name="Bera J."/>
            <person name="Fadrosh D."/>
            <person name="Jin S."/>
            <person name="Johri S."/>
            <person name="Kim M."/>
            <person name="Overton L."/>
            <person name="Reardon M."/>
            <person name="Tsitrin T."/>
            <person name="Vuong H."/>
            <person name="Weaver B."/>
            <person name="Ciecko A."/>
            <person name="Tallon L."/>
            <person name="Jackson J."/>
            <person name="Pai G."/>
            <person name="Aken S.V."/>
            <person name="Utterback T."/>
            <person name="Reidmuller S."/>
            <person name="Feldblyum T."/>
            <person name="Hsiao J."/>
            <person name="Zismann V."/>
            <person name="Iobst S."/>
            <person name="de Vazeille A.R."/>
            <person name="Buell C.R."/>
            <person name="Ying K."/>
            <person name="Li Y."/>
            <person name="Lu T."/>
            <person name="Huang Y."/>
            <person name="Zhao Q."/>
            <person name="Feng Q."/>
            <person name="Zhang L."/>
            <person name="Zhu J."/>
            <person name="Weng Q."/>
            <person name="Mu J."/>
            <person name="Lu Y."/>
            <person name="Fan D."/>
            <person name="Liu Y."/>
            <person name="Guan J."/>
            <person name="Zhang Y."/>
            <person name="Yu S."/>
            <person name="Liu X."/>
            <person name="Zhang Y."/>
            <person name="Hong G."/>
            <person name="Han B."/>
            <person name="Choisne N."/>
            <person name="Demange N."/>
            <person name="Orjeda G."/>
            <person name="Samain S."/>
            <person name="Cattolico L."/>
            <person name="Pelletier E."/>
            <person name="Couloux A."/>
            <person name="Segurens B."/>
            <person name="Wincker P."/>
            <person name="D'Hont A."/>
            <person name="Scarpelli C."/>
            <person name="Weissenbach J."/>
            <person name="Salanoubat M."/>
            <person name="Quetier F."/>
            <person name="Yu Y."/>
            <person name="Kim H.R."/>
            <person name="Rambo T."/>
            <person name="Currie J."/>
            <person name="Collura K."/>
            <person name="Luo M."/>
            <person name="Yang T."/>
            <person name="Ammiraju J.S.S."/>
            <person name="Engler F."/>
            <person name="Soderlund C."/>
            <person name="Wing R.A."/>
            <person name="Palmer L.E."/>
            <person name="de la Bastide M."/>
            <person name="Spiegel L."/>
            <person name="Nascimento L."/>
            <person name="Zutavern T."/>
            <person name="O'Shaughnessy A."/>
            <person name="Dike S."/>
            <person name="Dedhia N."/>
            <person name="Preston R."/>
            <person name="Balija V."/>
            <person name="McCombie W.R."/>
            <person name="Chow T."/>
            <person name="Chen H."/>
            <person name="Chung M."/>
            <person name="Chen C."/>
            <person name="Shaw J."/>
            <person name="Wu H."/>
            <person name="Hsiao K."/>
            <person name="Chao Y."/>
            <person name="Chu M."/>
            <person name="Cheng C."/>
            <person name="Hour A."/>
            <person name="Lee P."/>
            <person name="Lin S."/>
            <person name="Lin Y."/>
            <person name="Liou J."/>
            <person name="Liu S."/>
            <person name="Hsing Y."/>
            <person name="Raghuvanshi S."/>
            <person name="Mohanty A."/>
            <person name="Bharti A.K."/>
            <person name="Gaur A."/>
            <person name="Gupta V."/>
            <person name="Kumar D."/>
            <person name="Ravi V."/>
            <person name="Vij S."/>
            <person name="Kapur A."/>
            <person name="Khurana P."/>
            <person name="Khurana P."/>
            <person name="Khurana J.P."/>
            <person name="Tyagi A.K."/>
            <person name="Gaikwad K."/>
            <person name="Singh A."/>
            <person name="Dalal V."/>
            <person name="Srivastava S."/>
            <person name="Dixit A."/>
            <person name="Pal A.K."/>
            <person name="Ghazi I.A."/>
            <person name="Yadav M."/>
            <person name="Pandit A."/>
            <person name="Bhargava A."/>
            <person name="Sureshbabu K."/>
            <person name="Batra K."/>
            <person name="Sharma T.R."/>
            <person name="Mohapatra T."/>
            <person name="Singh N.K."/>
            <person name="Messing J."/>
            <person name="Nelson A.B."/>
            <person name="Fuks G."/>
            <person name="Kavchok S."/>
            <person name="Keizer G."/>
            <person name="Linton E."/>
            <person name="Llaca V."/>
            <person name="Song R."/>
            <person name="Tanyolac B."/>
            <person name="Young S."/>
            <person name="Ho-Il K."/>
            <person name="Hahn J.H."/>
            <person name="Sangsakoo G."/>
            <person name="Vanavichit A."/>
            <person name="de Mattos Luiz.A.T."/>
            <person name="Zimmer P.D."/>
            <person name="Malone G."/>
            <person name="Dellagostin O."/>
            <person name="de Oliveira A.C."/>
            <person name="Bevan M."/>
            <person name="Bancroft I."/>
            <person name="Minx P."/>
            <person name="Cordum H."/>
            <person name="Wilson R."/>
            <person name="Cheng Z."/>
            <person name="Jin W."/>
            <person name="Jiang J."/>
            <person name="Leong S.A."/>
            <person name="Iwama H."/>
            <person name="Gojobori T."/>
            <person name="Itoh T."/>
            <person name="Niimura Y."/>
            <person name="Fujii Y."/>
            <person name="Habara T."/>
            <person name="Sakai H."/>
            <person name="Sato Y."/>
            <person name="Wilson G."/>
            <person name="Kumar K."/>
            <person name="McCouch S."/>
            <person name="Juretic N."/>
            <person name="Hoen D."/>
            <person name="Wright S."/>
            <person name="Bruskiewich R."/>
            <person name="Bureau T."/>
            <person name="Miyao A."/>
            <person name="Hirochika H."/>
            <person name="Nishikawa T."/>
            <person name="Kadowaki K."/>
            <person name="Sugiura M."/>
            <person name="Burr B."/>
            <person name="Sasaki T."/>
        </authorList>
    </citation>
    <scope>NUCLEOTIDE SEQUENCE [LARGE SCALE GENOMIC DNA]</scope>
    <source>
        <strain evidence="2">cv. Nipponbare</strain>
    </source>
</reference>
<dbReference type="KEGG" id="dosa:Os08g0293900"/>
<organism evidence="1 2">
    <name type="scientific">Oryza sativa subsp. japonica</name>
    <name type="common">Rice</name>
    <dbReference type="NCBI Taxonomy" id="39947"/>
    <lineage>
        <taxon>Eukaryota</taxon>
        <taxon>Viridiplantae</taxon>
        <taxon>Streptophyta</taxon>
        <taxon>Embryophyta</taxon>
        <taxon>Tracheophyta</taxon>
        <taxon>Spermatophyta</taxon>
        <taxon>Magnoliopsida</taxon>
        <taxon>Liliopsida</taxon>
        <taxon>Poales</taxon>
        <taxon>Poaceae</taxon>
        <taxon>BOP clade</taxon>
        <taxon>Oryzoideae</taxon>
        <taxon>Oryzeae</taxon>
        <taxon>Oryzinae</taxon>
        <taxon>Oryza</taxon>
        <taxon>Oryza sativa</taxon>
    </lineage>
</organism>
<dbReference type="Proteomes" id="UP000000763">
    <property type="component" value="Chromosome 8"/>
</dbReference>